<reference evidence="3 4" key="1">
    <citation type="submission" date="2016-03" db="EMBL/GenBank/DDBJ databases">
        <title>Complete genome sequence of Shewanella psychrophila WP2, a deep sea bacterium isolated from west Pacific sediment.</title>
        <authorList>
            <person name="Xu G."/>
            <person name="Jian H."/>
        </authorList>
    </citation>
    <scope>NUCLEOTIDE SEQUENCE [LARGE SCALE GENOMIC DNA]</scope>
    <source>
        <strain evidence="3 4">WP2</strain>
    </source>
</reference>
<dbReference type="InterPro" id="IPR011032">
    <property type="entry name" value="GroES-like_sf"/>
</dbReference>
<dbReference type="InterPro" id="IPR036291">
    <property type="entry name" value="NAD(P)-bd_dom_sf"/>
</dbReference>
<evidence type="ECO:0000259" key="2">
    <source>
        <dbReference type="SMART" id="SM00829"/>
    </source>
</evidence>
<dbReference type="KEGG" id="spsw:Sps_01812"/>
<dbReference type="InterPro" id="IPR051603">
    <property type="entry name" value="Zinc-ADH_QOR/CCCR"/>
</dbReference>
<sequence>MTETINMKAMIIKQLGSSDVFQLTEKAKPVLKLGHMLVEVKASSVNPLDTMLRSSDTPWSANLPEILHGDVAGVVTEVADDVSHFKVGDEVYGCAGGIAGIDGALAEFMLVDADLMAIKPKTLTMKQAAVLPLVSITAWEALCNKLRVKQGDKVLIHGATGGVGHIAIQLAKHLGAEVTATSTPRNMNIAAGIGADNLVDIKQQSVTDYVQQYTDGVGFDAIFDTVAGDNIQLSFEAARFNGAVATTLPIDNVLQVALKSLSFHSVLMLIPMVEGINRQSHGEILTQIAKLVDSGAIIPLLDESDFTIWQVADAHARLESGAAVGKIALRA</sequence>
<gene>
    <name evidence="3" type="ORF">Sps_01812</name>
</gene>
<dbReference type="InterPro" id="IPR020843">
    <property type="entry name" value="ER"/>
</dbReference>
<organism evidence="3 4">
    <name type="scientific">Shewanella psychrophila</name>
    <dbReference type="NCBI Taxonomy" id="225848"/>
    <lineage>
        <taxon>Bacteria</taxon>
        <taxon>Pseudomonadati</taxon>
        <taxon>Pseudomonadota</taxon>
        <taxon>Gammaproteobacteria</taxon>
        <taxon>Alteromonadales</taxon>
        <taxon>Shewanellaceae</taxon>
        <taxon>Shewanella</taxon>
    </lineage>
</organism>
<accession>A0A1S6HN77</accession>
<proteinExistence type="predicted"/>
<dbReference type="CDD" id="cd08272">
    <property type="entry name" value="MDR6"/>
    <property type="match status" value="1"/>
</dbReference>
<keyword evidence="4" id="KW-1185">Reference proteome</keyword>
<feature type="domain" description="Enoyl reductase (ER)" evidence="2">
    <location>
        <begin position="16"/>
        <end position="329"/>
    </location>
</feature>
<dbReference type="Gene3D" id="3.90.180.10">
    <property type="entry name" value="Medium-chain alcohol dehydrogenases, catalytic domain"/>
    <property type="match status" value="1"/>
</dbReference>
<protein>
    <submittedName>
        <fullName evidence="3">Zn-dependent oxidoreductase, NADPH:quinone reductase</fullName>
        <ecNumber evidence="3">1.6.5.5</ecNumber>
    </submittedName>
</protein>
<dbReference type="SUPFAM" id="SSF50129">
    <property type="entry name" value="GroES-like"/>
    <property type="match status" value="1"/>
</dbReference>
<evidence type="ECO:0000313" key="3">
    <source>
        <dbReference type="EMBL" id="AQS36976.1"/>
    </source>
</evidence>
<keyword evidence="3" id="KW-0560">Oxidoreductase</keyword>
<dbReference type="AlphaFoldDB" id="A0A1S6HN77"/>
<name>A0A1S6HN77_9GAMM</name>
<dbReference type="STRING" id="225848.Sps_01812"/>
<evidence type="ECO:0000313" key="4">
    <source>
        <dbReference type="Proteomes" id="UP000189545"/>
    </source>
</evidence>
<dbReference type="InterPro" id="IPR013154">
    <property type="entry name" value="ADH-like_N"/>
</dbReference>
<dbReference type="PANTHER" id="PTHR44154">
    <property type="entry name" value="QUINONE OXIDOREDUCTASE"/>
    <property type="match status" value="1"/>
</dbReference>
<dbReference type="SMART" id="SM00829">
    <property type="entry name" value="PKS_ER"/>
    <property type="match status" value="1"/>
</dbReference>
<dbReference type="Proteomes" id="UP000189545">
    <property type="component" value="Chromosome"/>
</dbReference>
<keyword evidence="1" id="KW-0521">NADP</keyword>
<dbReference type="PANTHER" id="PTHR44154:SF1">
    <property type="entry name" value="QUINONE OXIDOREDUCTASE"/>
    <property type="match status" value="1"/>
</dbReference>
<dbReference type="Pfam" id="PF13602">
    <property type="entry name" value="ADH_zinc_N_2"/>
    <property type="match status" value="1"/>
</dbReference>
<dbReference type="Gene3D" id="3.40.50.720">
    <property type="entry name" value="NAD(P)-binding Rossmann-like Domain"/>
    <property type="match status" value="1"/>
</dbReference>
<dbReference type="EC" id="1.6.5.5" evidence="3"/>
<dbReference type="Pfam" id="PF08240">
    <property type="entry name" value="ADH_N"/>
    <property type="match status" value="1"/>
</dbReference>
<dbReference type="GO" id="GO:0003960">
    <property type="term" value="F:quinone reductase (NADPH) activity"/>
    <property type="evidence" value="ECO:0007669"/>
    <property type="project" value="UniProtKB-EC"/>
</dbReference>
<dbReference type="EMBL" id="CP014782">
    <property type="protein sequence ID" value="AQS36976.1"/>
    <property type="molecule type" value="Genomic_DNA"/>
</dbReference>
<dbReference type="SUPFAM" id="SSF51735">
    <property type="entry name" value="NAD(P)-binding Rossmann-fold domains"/>
    <property type="match status" value="1"/>
</dbReference>
<evidence type="ECO:0000256" key="1">
    <source>
        <dbReference type="ARBA" id="ARBA00022857"/>
    </source>
</evidence>